<evidence type="ECO:0000256" key="10">
    <source>
        <dbReference type="ARBA" id="ARBA00023315"/>
    </source>
</evidence>
<dbReference type="PANTHER" id="PTHR11712">
    <property type="entry name" value="POLYKETIDE SYNTHASE-RELATED"/>
    <property type="match status" value="1"/>
</dbReference>
<evidence type="ECO:0000256" key="5">
    <source>
        <dbReference type="ARBA" id="ARBA00022516"/>
    </source>
</evidence>
<proteinExistence type="inferred from homology"/>
<keyword evidence="6 14" id="KW-0808">Transferase</keyword>
<feature type="domain" description="Ketosynthase family 3 (KS3)" evidence="17">
    <location>
        <begin position="2"/>
        <end position="410"/>
    </location>
</feature>
<evidence type="ECO:0000256" key="13">
    <source>
        <dbReference type="ARBA" id="ARBA00047659"/>
    </source>
</evidence>
<dbReference type="RefSeq" id="WP_148809179.1">
    <property type="nucleotide sequence ID" value="NZ_CP042243.1"/>
</dbReference>
<dbReference type="Pfam" id="PF00109">
    <property type="entry name" value="ketoacyl-synt"/>
    <property type="match status" value="1"/>
</dbReference>
<organism evidence="18 19">
    <name type="scientific">Crassaminicella thermophila</name>
    <dbReference type="NCBI Taxonomy" id="2599308"/>
    <lineage>
        <taxon>Bacteria</taxon>
        <taxon>Bacillati</taxon>
        <taxon>Bacillota</taxon>
        <taxon>Clostridia</taxon>
        <taxon>Eubacteriales</taxon>
        <taxon>Clostridiaceae</taxon>
        <taxon>Crassaminicella</taxon>
    </lineage>
</organism>
<sequence>MKRRVVVTGIGAITPIGIGKENYWNALKAGKSGIGKITRFDATNFTAQIAAEVKDFQPTDYLDKKEAKRMDRFIQYAVVASKMAVEDSGLDLENIDKNRFGVILGSGIGGIETFEKEYDKLLNKGPGRVSPFFIPMMISNMGAGQISMTLGAKGPNATVVTACASSTNAVGDAFKIIQRGDADIMVTGGTEASITPLAIAGFCTMKALSTRNDDPMKASRPFDKDRDGFVMGEGSGILILEELEHALNRGAHIYAEVVGYGMSADAHHITAPAPEGEGAARAMKNAIKDANILPEDIDYINAHGTSTPLNDKFETMAIKSVFGKHAYELAVSSTKSMTGHLLGAAGGIEAIACALAIQEDFIPPTVNYTTSDPECDLDYVPNEGRKRIVRYALSNSLGFGGHNATIILKKYE</sequence>
<evidence type="ECO:0000313" key="18">
    <source>
        <dbReference type="EMBL" id="QEK12024.1"/>
    </source>
</evidence>
<dbReference type="InterPro" id="IPR014030">
    <property type="entry name" value="Ketoacyl_synth_N"/>
</dbReference>
<dbReference type="GO" id="GO:0006633">
    <property type="term" value="P:fatty acid biosynthetic process"/>
    <property type="evidence" value="ECO:0007669"/>
    <property type="project" value="UniProtKB-UniRule"/>
</dbReference>
<dbReference type="EMBL" id="CP042243">
    <property type="protein sequence ID" value="QEK12024.1"/>
    <property type="molecule type" value="Genomic_DNA"/>
</dbReference>
<dbReference type="Proteomes" id="UP000324646">
    <property type="component" value="Chromosome"/>
</dbReference>
<keyword evidence="9 14" id="KW-0275">Fatty acid biosynthesis</keyword>
<dbReference type="KEGG" id="crs:FQB35_06360"/>
<evidence type="ECO:0000256" key="11">
    <source>
        <dbReference type="ARBA" id="ARBA00024006"/>
    </source>
</evidence>
<comment type="catalytic activity">
    <reaction evidence="12 14">
        <text>(9Z)-hexadecenoyl-[ACP] + malonyl-[ACP] + H(+) = 3-oxo-(11Z)-octadecenoyl-[ACP] + holo-[ACP] + CO2</text>
        <dbReference type="Rhea" id="RHEA:55040"/>
        <dbReference type="Rhea" id="RHEA-COMP:9623"/>
        <dbReference type="Rhea" id="RHEA-COMP:9685"/>
        <dbReference type="Rhea" id="RHEA-COMP:10800"/>
        <dbReference type="Rhea" id="RHEA-COMP:14074"/>
        <dbReference type="ChEBI" id="CHEBI:15378"/>
        <dbReference type="ChEBI" id="CHEBI:16526"/>
        <dbReference type="ChEBI" id="CHEBI:64479"/>
        <dbReference type="ChEBI" id="CHEBI:78449"/>
        <dbReference type="ChEBI" id="CHEBI:83989"/>
        <dbReference type="ChEBI" id="CHEBI:138538"/>
        <dbReference type="EC" id="2.3.1.179"/>
    </reaction>
</comment>
<evidence type="ECO:0000259" key="17">
    <source>
        <dbReference type="PROSITE" id="PS52004"/>
    </source>
</evidence>
<dbReference type="SUPFAM" id="SSF53901">
    <property type="entry name" value="Thiolase-like"/>
    <property type="match status" value="2"/>
</dbReference>
<evidence type="ECO:0000256" key="8">
    <source>
        <dbReference type="ARBA" id="ARBA00023098"/>
    </source>
</evidence>
<reference evidence="18 19" key="1">
    <citation type="submission" date="2019-07" db="EMBL/GenBank/DDBJ databases">
        <title>Complete genome of Crassaminicella thermophila SY095.</title>
        <authorList>
            <person name="Li X."/>
        </authorList>
    </citation>
    <scope>NUCLEOTIDE SEQUENCE [LARGE SCALE GENOMIC DNA]</scope>
    <source>
        <strain evidence="18 19">SY095</strain>
    </source>
</reference>
<keyword evidence="19" id="KW-1185">Reference proteome</keyword>
<dbReference type="NCBIfam" id="TIGR03150">
    <property type="entry name" value="fabF"/>
    <property type="match status" value="1"/>
</dbReference>
<gene>
    <name evidence="18" type="primary">fabF</name>
    <name evidence="18" type="ORF">FQB35_06360</name>
</gene>
<dbReference type="NCBIfam" id="NF004970">
    <property type="entry name" value="PRK06333.1"/>
    <property type="match status" value="1"/>
</dbReference>
<dbReference type="PROSITE" id="PS52004">
    <property type="entry name" value="KS3_2"/>
    <property type="match status" value="1"/>
</dbReference>
<evidence type="ECO:0000313" key="19">
    <source>
        <dbReference type="Proteomes" id="UP000324646"/>
    </source>
</evidence>
<evidence type="ECO:0000256" key="16">
    <source>
        <dbReference type="RuleBase" id="RU003694"/>
    </source>
</evidence>
<evidence type="ECO:0000256" key="1">
    <source>
        <dbReference type="ARBA" id="ARBA00005194"/>
    </source>
</evidence>
<dbReference type="PIRSF" id="PIRSF000447">
    <property type="entry name" value="KAS_II"/>
    <property type="match status" value="1"/>
</dbReference>
<accession>A0A5C0SFC8</accession>
<comment type="pathway">
    <text evidence="1 14">Lipid metabolism; fatty acid biosynthesis.</text>
</comment>
<dbReference type="AlphaFoldDB" id="A0A5C0SFC8"/>
<dbReference type="InterPro" id="IPR016039">
    <property type="entry name" value="Thiolase-like"/>
</dbReference>
<keyword evidence="8" id="KW-0443">Lipid metabolism</keyword>
<comment type="catalytic activity">
    <reaction evidence="13 14">
        <text>a fatty acyl-[ACP] + malonyl-[ACP] + H(+) = a 3-oxoacyl-[ACP] + holo-[ACP] + CO2</text>
        <dbReference type="Rhea" id="RHEA:22836"/>
        <dbReference type="Rhea" id="RHEA-COMP:9623"/>
        <dbReference type="Rhea" id="RHEA-COMP:9685"/>
        <dbReference type="Rhea" id="RHEA-COMP:9916"/>
        <dbReference type="Rhea" id="RHEA-COMP:14125"/>
        <dbReference type="ChEBI" id="CHEBI:15378"/>
        <dbReference type="ChEBI" id="CHEBI:16526"/>
        <dbReference type="ChEBI" id="CHEBI:64479"/>
        <dbReference type="ChEBI" id="CHEBI:78449"/>
        <dbReference type="ChEBI" id="CHEBI:78776"/>
        <dbReference type="ChEBI" id="CHEBI:138651"/>
    </reaction>
</comment>
<keyword evidence="5 14" id="KW-0444">Lipid biosynthesis</keyword>
<evidence type="ECO:0000256" key="7">
    <source>
        <dbReference type="ARBA" id="ARBA00022832"/>
    </source>
</evidence>
<keyword evidence="10 14" id="KW-0012">Acyltransferase</keyword>
<dbReference type="SMART" id="SM00825">
    <property type="entry name" value="PKS_KS"/>
    <property type="match status" value="1"/>
</dbReference>
<evidence type="ECO:0000256" key="6">
    <source>
        <dbReference type="ARBA" id="ARBA00022679"/>
    </source>
</evidence>
<keyword evidence="7" id="KW-0276">Fatty acid metabolism</keyword>
<evidence type="ECO:0000256" key="4">
    <source>
        <dbReference type="ARBA" id="ARBA00014657"/>
    </source>
</evidence>
<dbReference type="InterPro" id="IPR017568">
    <property type="entry name" value="3-oxoacyl-ACP_synth-2"/>
</dbReference>
<dbReference type="CDD" id="cd00834">
    <property type="entry name" value="KAS_I_II"/>
    <property type="match status" value="1"/>
</dbReference>
<dbReference type="Pfam" id="PF02801">
    <property type="entry name" value="Ketoacyl-synt_C"/>
    <property type="match status" value="1"/>
</dbReference>
<feature type="active site" description="For beta-ketoacyl synthase activity" evidence="15">
    <location>
        <position position="163"/>
    </location>
</feature>
<dbReference type="Gene3D" id="3.40.47.10">
    <property type="match status" value="1"/>
</dbReference>
<dbReference type="UniPathway" id="UPA00094"/>
<dbReference type="EC" id="2.3.1.179" evidence="3 14"/>
<evidence type="ECO:0000256" key="15">
    <source>
        <dbReference type="PIRSR" id="PIRSR000447-1"/>
    </source>
</evidence>
<evidence type="ECO:0000256" key="12">
    <source>
        <dbReference type="ARBA" id="ARBA00047318"/>
    </source>
</evidence>
<dbReference type="GO" id="GO:0004315">
    <property type="term" value="F:3-oxoacyl-[acyl-carrier-protein] synthase activity"/>
    <property type="evidence" value="ECO:0007669"/>
    <property type="project" value="UniProtKB-UniRule"/>
</dbReference>
<evidence type="ECO:0000256" key="14">
    <source>
        <dbReference type="PIRNR" id="PIRNR000447"/>
    </source>
</evidence>
<dbReference type="InterPro" id="IPR020841">
    <property type="entry name" value="PKS_Beta-ketoAc_synthase_dom"/>
</dbReference>
<dbReference type="OrthoDB" id="9808669at2"/>
<protein>
    <recommendedName>
        <fullName evidence="4 14">3-oxoacyl-[acyl-carrier-protein] synthase 2</fullName>
        <ecNumber evidence="3 14">2.3.1.179</ecNumber>
    </recommendedName>
</protein>
<dbReference type="GO" id="GO:0005829">
    <property type="term" value="C:cytosol"/>
    <property type="evidence" value="ECO:0007669"/>
    <property type="project" value="TreeGrafter"/>
</dbReference>
<dbReference type="InterPro" id="IPR000794">
    <property type="entry name" value="Beta-ketoacyl_synthase"/>
</dbReference>
<evidence type="ECO:0000256" key="2">
    <source>
        <dbReference type="ARBA" id="ARBA00008467"/>
    </source>
</evidence>
<evidence type="ECO:0000256" key="3">
    <source>
        <dbReference type="ARBA" id="ARBA00012356"/>
    </source>
</evidence>
<dbReference type="FunFam" id="3.40.47.10:FF:000009">
    <property type="entry name" value="3-oxoacyl-[acyl-carrier-protein] synthase 2"/>
    <property type="match status" value="1"/>
</dbReference>
<name>A0A5C0SFC8_CRATE</name>
<dbReference type="InterPro" id="IPR014031">
    <property type="entry name" value="Ketoacyl_synth_C"/>
</dbReference>
<comment type="similarity">
    <text evidence="2 14 16">Belongs to the thiolase-like superfamily. Beta-ketoacyl-ACP synthases family.</text>
</comment>
<comment type="function">
    <text evidence="11 14">Involved in the type II fatty acid elongation cycle. Catalyzes the elongation of a wide range of acyl-ACP by the addition of two carbons from malonyl-ACP to an acyl acceptor. Can efficiently catalyze the conversion of palmitoleoyl-ACP (cis-hexadec-9-enoyl-ACP) to cis-vaccenoyl-ACP (cis-octadec-11-enoyl-ACP), an essential step in the thermal regulation of fatty acid composition.</text>
</comment>
<dbReference type="InterPro" id="IPR018201">
    <property type="entry name" value="Ketoacyl_synth_AS"/>
</dbReference>
<evidence type="ECO:0000256" key="9">
    <source>
        <dbReference type="ARBA" id="ARBA00023160"/>
    </source>
</evidence>
<dbReference type="PANTHER" id="PTHR11712:SF336">
    <property type="entry name" value="3-OXOACYL-[ACYL-CARRIER-PROTEIN] SYNTHASE, MITOCHONDRIAL"/>
    <property type="match status" value="1"/>
</dbReference>
<dbReference type="NCBIfam" id="NF005589">
    <property type="entry name" value="PRK07314.1"/>
    <property type="match status" value="1"/>
</dbReference>
<dbReference type="PROSITE" id="PS00606">
    <property type="entry name" value="KS3_1"/>
    <property type="match status" value="1"/>
</dbReference>